<organism evidence="1 2">
    <name type="scientific">Lithospermum erythrorhizon</name>
    <name type="common">Purple gromwell</name>
    <name type="synonym">Lithospermum officinale var. erythrorhizon</name>
    <dbReference type="NCBI Taxonomy" id="34254"/>
    <lineage>
        <taxon>Eukaryota</taxon>
        <taxon>Viridiplantae</taxon>
        <taxon>Streptophyta</taxon>
        <taxon>Embryophyta</taxon>
        <taxon>Tracheophyta</taxon>
        <taxon>Spermatophyta</taxon>
        <taxon>Magnoliopsida</taxon>
        <taxon>eudicotyledons</taxon>
        <taxon>Gunneridae</taxon>
        <taxon>Pentapetalae</taxon>
        <taxon>asterids</taxon>
        <taxon>lamiids</taxon>
        <taxon>Boraginales</taxon>
        <taxon>Boraginaceae</taxon>
        <taxon>Boraginoideae</taxon>
        <taxon>Lithospermeae</taxon>
        <taxon>Lithospermum</taxon>
    </lineage>
</organism>
<dbReference type="Proteomes" id="UP001454036">
    <property type="component" value="Unassembled WGS sequence"/>
</dbReference>
<reference evidence="1 2" key="1">
    <citation type="submission" date="2024-01" db="EMBL/GenBank/DDBJ databases">
        <title>The complete chloroplast genome sequence of Lithospermum erythrorhizon: insights into the phylogenetic relationship among Boraginaceae species and the maternal lineages of purple gromwells.</title>
        <authorList>
            <person name="Okada T."/>
            <person name="Watanabe K."/>
        </authorList>
    </citation>
    <scope>NUCLEOTIDE SEQUENCE [LARGE SCALE GENOMIC DNA]</scope>
</reference>
<sequence length="151" mass="16577">MPLDKPVVTHLPIWIQFPNFPLDLLARQIGVPLAEQHYVPKEQQAGAKGKRYVESEAEVSSGEGFLDVALGEYSSSCSIPVVDAKGIVFGAVGSGDLNVVSQMKLDTPRGFRKESVHQLVLLPIEDDEETRVGGKSYSCLSLGTRRRIQRK</sequence>
<gene>
    <name evidence="1" type="ORF">LIER_15963</name>
</gene>
<evidence type="ECO:0000313" key="1">
    <source>
        <dbReference type="EMBL" id="GAA0159098.1"/>
    </source>
</evidence>
<name>A0AAV3Q6A9_LITER</name>
<evidence type="ECO:0000313" key="2">
    <source>
        <dbReference type="Proteomes" id="UP001454036"/>
    </source>
</evidence>
<comment type="caution">
    <text evidence="1">The sequence shown here is derived from an EMBL/GenBank/DDBJ whole genome shotgun (WGS) entry which is preliminary data.</text>
</comment>
<evidence type="ECO:0008006" key="3">
    <source>
        <dbReference type="Google" id="ProtNLM"/>
    </source>
</evidence>
<dbReference type="EMBL" id="BAABME010003520">
    <property type="protein sequence ID" value="GAA0159098.1"/>
    <property type="molecule type" value="Genomic_DNA"/>
</dbReference>
<proteinExistence type="predicted"/>
<protein>
    <recommendedName>
        <fullName evidence="3">DUF4283 domain-containing protein</fullName>
    </recommendedName>
</protein>
<dbReference type="AlphaFoldDB" id="A0AAV3Q6A9"/>
<keyword evidence="2" id="KW-1185">Reference proteome</keyword>
<accession>A0AAV3Q6A9</accession>